<dbReference type="Proteomes" id="UP000321797">
    <property type="component" value="Unassembled WGS sequence"/>
</dbReference>
<evidence type="ECO:0000313" key="2">
    <source>
        <dbReference type="Proteomes" id="UP000321797"/>
    </source>
</evidence>
<protein>
    <submittedName>
        <fullName evidence="1">Uncharacterized protein</fullName>
    </submittedName>
</protein>
<proteinExistence type="predicted"/>
<gene>
    <name evidence="1" type="ORF">E6Q54_15770</name>
</gene>
<evidence type="ECO:0000313" key="1">
    <source>
        <dbReference type="EMBL" id="TXI53930.1"/>
    </source>
</evidence>
<comment type="caution">
    <text evidence="1">The sequence shown here is derived from an EMBL/GenBank/DDBJ whole genome shotgun (WGS) entry which is preliminary data.</text>
</comment>
<name>A0A5C7XWS7_9MYCO</name>
<organism evidence="1 2">
    <name type="scientific">Mycolicibacter arupensis</name>
    <dbReference type="NCBI Taxonomy" id="342002"/>
    <lineage>
        <taxon>Bacteria</taxon>
        <taxon>Bacillati</taxon>
        <taxon>Actinomycetota</taxon>
        <taxon>Actinomycetes</taxon>
        <taxon>Mycobacteriales</taxon>
        <taxon>Mycobacteriaceae</taxon>
        <taxon>Mycolicibacter</taxon>
    </lineage>
</organism>
<sequence length="248" mass="28210">MGPRTFGYNEFDAVNAELIAKGQRPVQQDTYDVDELVNRLAETDPQLEKLSTSRWARAVGSEILEQHLDWARSVRDLFPNRPNARPADEYEHYYSGPWDSGQLDDYVTQFADPARTNSVGFWVYTDNRRTKAGSKVPLQQPTPIEHLGQYRRVVETRLDPFVKGCQLNVSVFCLQSRRVELFAVKRGEFICVARCCRRCLELFDLPDPLQYAARAIGPQCTYGSHGANAQYPEPAITRTHDRNPKGAG</sequence>
<accession>A0A5C7XWS7</accession>
<dbReference type="AlphaFoldDB" id="A0A5C7XWS7"/>
<dbReference type="EMBL" id="SSGD01000095">
    <property type="protein sequence ID" value="TXI53930.1"/>
    <property type="molecule type" value="Genomic_DNA"/>
</dbReference>
<dbReference type="RefSeq" id="WP_276761827.1">
    <property type="nucleotide sequence ID" value="NZ_SSGD01000095.1"/>
</dbReference>
<reference evidence="1 2" key="1">
    <citation type="submission" date="2018-09" db="EMBL/GenBank/DDBJ databases">
        <title>Metagenome Assembled Genomes from an Advanced Water Purification Facility.</title>
        <authorList>
            <person name="Stamps B.W."/>
            <person name="Spear J.R."/>
        </authorList>
    </citation>
    <scope>NUCLEOTIDE SEQUENCE [LARGE SCALE GENOMIC DNA]</scope>
    <source>
        <strain evidence="1">Bin_29_2</strain>
    </source>
</reference>